<dbReference type="Proteomes" id="UP000247702">
    <property type="component" value="Unassembled WGS sequence"/>
</dbReference>
<evidence type="ECO:0000313" key="3">
    <source>
        <dbReference type="Proteomes" id="UP000247702"/>
    </source>
</evidence>
<dbReference type="GO" id="GO:0004674">
    <property type="term" value="F:protein serine/threonine kinase activity"/>
    <property type="evidence" value="ECO:0007669"/>
    <property type="project" value="TreeGrafter"/>
</dbReference>
<dbReference type="PROSITE" id="PS50011">
    <property type="entry name" value="PROTEIN_KINASE_DOM"/>
    <property type="match status" value="1"/>
</dbReference>
<dbReference type="InterPro" id="IPR051681">
    <property type="entry name" value="Ser/Thr_Kinases-Pseudokinases"/>
</dbReference>
<dbReference type="Gene3D" id="1.10.510.10">
    <property type="entry name" value="Transferase(Phosphotransferase) domain 1"/>
    <property type="match status" value="1"/>
</dbReference>
<protein>
    <recommendedName>
        <fullName evidence="1">Protein kinase domain-containing protein</fullName>
    </recommendedName>
</protein>
<name>A0A2Z6S4X9_9GLOM</name>
<dbReference type="InterPro" id="IPR001245">
    <property type="entry name" value="Ser-Thr/Tyr_kinase_cat_dom"/>
</dbReference>
<feature type="domain" description="Protein kinase" evidence="1">
    <location>
        <begin position="1089"/>
        <end position="1368"/>
    </location>
</feature>
<dbReference type="GO" id="GO:0005524">
    <property type="term" value="F:ATP binding"/>
    <property type="evidence" value="ECO:0007669"/>
    <property type="project" value="InterPro"/>
</dbReference>
<dbReference type="SUPFAM" id="SSF56112">
    <property type="entry name" value="Protein kinase-like (PK-like)"/>
    <property type="match status" value="1"/>
</dbReference>
<gene>
    <name evidence="2" type="ORF">RclHR1_00960011</name>
</gene>
<dbReference type="Pfam" id="PF07714">
    <property type="entry name" value="PK_Tyr_Ser-Thr"/>
    <property type="match status" value="1"/>
</dbReference>
<comment type="caution">
    <text evidence="2">The sequence shown here is derived from an EMBL/GenBank/DDBJ whole genome shotgun (WGS) entry which is preliminary data.</text>
</comment>
<dbReference type="EMBL" id="BEXD01004381">
    <property type="protein sequence ID" value="GBC10394.1"/>
    <property type="molecule type" value="Genomic_DNA"/>
</dbReference>
<evidence type="ECO:0000313" key="2">
    <source>
        <dbReference type="EMBL" id="GBC10394.1"/>
    </source>
</evidence>
<dbReference type="InterPro" id="IPR011009">
    <property type="entry name" value="Kinase-like_dom_sf"/>
</dbReference>
<proteinExistence type="predicted"/>
<dbReference type="InterPro" id="IPR000719">
    <property type="entry name" value="Prot_kinase_dom"/>
</dbReference>
<dbReference type="PANTHER" id="PTHR44329">
    <property type="entry name" value="SERINE/THREONINE-PROTEIN KINASE TNNI3K-RELATED"/>
    <property type="match status" value="1"/>
</dbReference>
<evidence type="ECO:0000259" key="1">
    <source>
        <dbReference type="PROSITE" id="PS50011"/>
    </source>
</evidence>
<reference evidence="2 3" key="1">
    <citation type="submission" date="2017-11" db="EMBL/GenBank/DDBJ databases">
        <title>The genome of Rhizophagus clarus HR1 reveals common genetic basis of auxotrophy among arbuscular mycorrhizal fungi.</title>
        <authorList>
            <person name="Kobayashi Y."/>
        </authorList>
    </citation>
    <scope>NUCLEOTIDE SEQUENCE [LARGE SCALE GENOMIC DNA]</scope>
    <source>
        <strain evidence="2 3">HR1</strain>
    </source>
</reference>
<keyword evidence="3" id="KW-1185">Reference proteome</keyword>
<accession>A0A2Z6S4X9</accession>
<sequence>MSSQNKYTVQSEYLKIKLTDRINNRIDAFIKKRQLEIKYYDDVVLEWIPYSQFDQIKEIGKDDLMTVYSAIWKDGPLYKKYEWGKYYTRDSKKEVFLKLLHKNSVTSVINKAKKFPIGNNGFRNVLYGISQNPDTNDYILVLNWSSGNEKIDDFIQRRQLEILKWIPYNQFDQIKEIGKNDLITVYSAIWRIGPRDYKHERKSNRNVVLKILHNPQNPIEFVINKAKKYSRKDNEFLVLYGISRIPDTNNYILILNWSSGNEKIDDFIQERQLKIKDHNDTVLEWIPYDEFYQIKETGKNDSITVYSAIWSYGPLYKKNTYYYTRNSNKEVTLKLLHNSQNPIDFVINESKKFPIKNNGFLVLYGISQNPDTNDYILVQNNSINLTNWTSGKEKIDEFIQERQLKIRDHNNVVFEWIPYEQLDQVKEVGKNNLITVYSAIWKDGPLYKNNKKDAPLYKKNTYYYTRNSNKEVTLKLLHNSQNPIDFVINESKKFPIKNNGFLVLYGISQNPDTNDYILVQNNSINLTNWTSGKEKIDEFIQERQLKIRDHNNVVFEWIPYEQLDQVKEVGKNNLITVYSAIWKDGPLYKNNKKDAPLYKKNEVDAYIRDSNKKVALKLLHNSQNSAKKFSIKNDQFIVLYGISQKPDTNDYILVQNNFINLTNWTNKIEKIGDLIQEKQLKINDHSDVIFEWIPYKQLDQIKEVGKNGFVTTYSAIWKNGPLYYHYDKYKRESNKEVALKLLHNSQNLIDFVVNEARKYLTQNDAFLVLYGISQNPDTNDYILVQNNSINLINWASGNEKIGNFIQKRQFDTKYHDDVVLEWIPYSQFDQIKEIGKNGLMTVYSAIWMDGPLHKKYLTGKVYTRDPNKKVALKVLHNSQNPIEFVINESEKYSKKNDAFLVLFGISQNPDTNDYILVLNWISGNVKIYNFIQEMQLKIEDNDAVFEWISYKQFNKIKIVDKGRFVTLCLAIWKFEVTLLCFNDPQKLLDKVKESNNSFKIYGVSQNPNKQDFILVLQKEFCTEYGKKYCQNCSVKYIHIDNKWCKQCIITAKFFKSNNKKIDDLVKEMRLKINSCFNIVFEWIPYNQFNYISKEIGKGGFATVYSAIWKDGPLKYDIDTNMYIRIPNKKIALKSLDDSQNLTDKFLNEVKEYSINRADNILNVYGISQNPVTKDYIIVLEFADGGSFNNWINKNYKDFDWKNKIHTLLSIIEGLKRIHQRQKIHHDFHAGNILFSTKNLNILNRKSLFISDMGLCDEVSDTTEMEICGVMPYMAPEVLRGKPYTQAADIYSFSMIMYFTATGNQPFISRAHDHSLALDICNGIRPEINELEAPKCFIDLMKRCWDSNPNNRPDATEIHSKIKSFQDFYNSYKKSDTDATEIKNQFKEAENYRKSHSSFLKIEQHPQAIYTSQLLSSYTKELVVYDNTECLGCEVINVFTDQS</sequence>
<organism evidence="2 3">
    <name type="scientific">Rhizophagus clarus</name>
    <dbReference type="NCBI Taxonomy" id="94130"/>
    <lineage>
        <taxon>Eukaryota</taxon>
        <taxon>Fungi</taxon>
        <taxon>Fungi incertae sedis</taxon>
        <taxon>Mucoromycota</taxon>
        <taxon>Glomeromycotina</taxon>
        <taxon>Glomeromycetes</taxon>
        <taxon>Glomerales</taxon>
        <taxon>Glomeraceae</taxon>
        <taxon>Rhizophagus</taxon>
    </lineage>
</organism>